<dbReference type="Pfam" id="PF22461">
    <property type="entry name" value="SLBB_2"/>
    <property type="match status" value="1"/>
</dbReference>
<dbReference type="AlphaFoldDB" id="A0A3E2NMJ3"/>
<evidence type="ECO:0000256" key="13">
    <source>
        <dbReference type="ARBA" id="ARBA00023237"/>
    </source>
</evidence>
<keyword evidence="14" id="KW-0449">Lipoprotein</keyword>
<dbReference type="Gene3D" id="3.30.1950.10">
    <property type="entry name" value="wza like domain"/>
    <property type="match status" value="1"/>
</dbReference>
<evidence type="ECO:0000313" key="18">
    <source>
        <dbReference type="EMBL" id="RFZ82224.1"/>
    </source>
</evidence>
<comment type="similarity">
    <text evidence="2">Belongs to the BexD/CtrA/VexA family.</text>
</comment>
<evidence type="ECO:0000256" key="1">
    <source>
        <dbReference type="ARBA" id="ARBA00004571"/>
    </source>
</evidence>
<dbReference type="InterPro" id="IPR049712">
    <property type="entry name" value="Poly_export"/>
</dbReference>
<feature type="domain" description="Polysaccharide export protein N-terminal" evidence="16">
    <location>
        <begin position="48"/>
        <end position="142"/>
    </location>
</feature>
<dbReference type="PANTHER" id="PTHR33619:SF3">
    <property type="entry name" value="POLYSACCHARIDE EXPORT PROTEIN GFCE-RELATED"/>
    <property type="match status" value="1"/>
</dbReference>
<dbReference type="InterPro" id="IPR003715">
    <property type="entry name" value="Poly_export_N"/>
</dbReference>
<keyword evidence="11" id="KW-0472">Membrane</keyword>
<proteinExistence type="inferred from homology"/>
<dbReference type="OrthoDB" id="937431at2"/>
<evidence type="ECO:0000256" key="8">
    <source>
        <dbReference type="ARBA" id="ARBA00023047"/>
    </source>
</evidence>
<dbReference type="Gene3D" id="3.10.560.10">
    <property type="entry name" value="Outer membrane lipoprotein wza domain like"/>
    <property type="match status" value="1"/>
</dbReference>
<keyword evidence="13" id="KW-0998">Cell outer membrane</keyword>
<evidence type="ECO:0000256" key="12">
    <source>
        <dbReference type="ARBA" id="ARBA00023139"/>
    </source>
</evidence>
<evidence type="ECO:0000256" key="4">
    <source>
        <dbReference type="ARBA" id="ARBA00022452"/>
    </source>
</evidence>
<dbReference type="Proteomes" id="UP000260823">
    <property type="component" value="Unassembled WGS sequence"/>
</dbReference>
<evidence type="ECO:0000313" key="19">
    <source>
        <dbReference type="Proteomes" id="UP000260823"/>
    </source>
</evidence>
<organism evidence="18 19">
    <name type="scientific">Mucilaginibacter terrenus</name>
    <dbReference type="NCBI Taxonomy" id="2482727"/>
    <lineage>
        <taxon>Bacteria</taxon>
        <taxon>Pseudomonadati</taxon>
        <taxon>Bacteroidota</taxon>
        <taxon>Sphingobacteriia</taxon>
        <taxon>Sphingobacteriales</taxon>
        <taxon>Sphingobacteriaceae</taxon>
        <taxon>Mucilaginibacter</taxon>
    </lineage>
</organism>
<protein>
    <submittedName>
        <fullName evidence="18">Uncharacterized protein</fullName>
    </submittedName>
</protein>
<evidence type="ECO:0000256" key="7">
    <source>
        <dbReference type="ARBA" id="ARBA00022729"/>
    </source>
</evidence>
<keyword evidence="5" id="KW-0762">Sugar transport</keyword>
<evidence type="ECO:0000259" key="17">
    <source>
        <dbReference type="Pfam" id="PF22461"/>
    </source>
</evidence>
<evidence type="ECO:0000259" key="16">
    <source>
        <dbReference type="Pfam" id="PF02563"/>
    </source>
</evidence>
<feature type="domain" description="SLBB" evidence="17">
    <location>
        <begin position="146"/>
        <end position="225"/>
    </location>
</feature>
<dbReference type="GO" id="GO:0009279">
    <property type="term" value="C:cell outer membrane"/>
    <property type="evidence" value="ECO:0007669"/>
    <property type="project" value="UniProtKB-SubCell"/>
</dbReference>
<keyword evidence="8" id="KW-0625">Polysaccharide transport</keyword>
<dbReference type="GO" id="GO:0015159">
    <property type="term" value="F:polysaccharide transmembrane transporter activity"/>
    <property type="evidence" value="ECO:0007669"/>
    <property type="project" value="InterPro"/>
</dbReference>
<dbReference type="GO" id="GO:0046930">
    <property type="term" value="C:pore complex"/>
    <property type="evidence" value="ECO:0007669"/>
    <property type="project" value="UniProtKB-KW"/>
</dbReference>
<evidence type="ECO:0000256" key="5">
    <source>
        <dbReference type="ARBA" id="ARBA00022597"/>
    </source>
</evidence>
<evidence type="ECO:0000256" key="3">
    <source>
        <dbReference type="ARBA" id="ARBA00022448"/>
    </source>
</evidence>
<dbReference type="GO" id="GO:0015288">
    <property type="term" value="F:porin activity"/>
    <property type="evidence" value="ECO:0007669"/>
    <property type="project" value="UniProtKB-KW"/>
</dbReference>
<feature type="signal peptide" evidence="15">
    <location>
        <begin position="1"/>
        <end position="24"/>
    </location>
</feature>
<dbReference type="GO" id="GO:0006811">
    <property type="term" value="P:monoatomic ion transport"/>
    <property type="evidence" value="ECO:0007669"/>
    <property type="project" value="UniProtKB-KW"/>
</dbReference>
<evidence type="ECO:0000256" key="6">
    <source>
        <dbReference type="ARBA" id="ARBA00022692"/>
    </source>
</evidence>
<evidence type="ECO:0000256" key="2">
    <source>
        <dbReference type="ARBA" id="ARBA00009450"/>
    </source>
</evidence>
<dbReference type="Pfam" id="PF02563">
    <property type="entry name" value="Poly_export"/>
    <property type="match status" value="1"/>
</dbReference>
<evidence type="ECO:0000256" key="9">
    <source>
        <dbReference type="ARBA" id="ARBA00023065"/>
    </source>
</evidence>
<keyword evidence="12" id="KW-0564">Palmitate</keyword>
<feature type="chain" id="PRO_5017690922" evidence="15">
    <location>
        <begin position="25"/>
        <end position="263"/>
    </location>
</feature>
<evidence type="ECO:0000256" key="14">
    <source>
        <dbReference type="ARBA" id="ARBA00023288"/>
    </source>
</evidence>
<dbReference type="InterPro" id="IPR054765">
    <property type="entry name" value="SLBB_dom"/>
</dbReference>
<reference evidence="18 19" key="1">
    <citation type="submission" date="2018-08" db="EMBL/GenBank/DDBJ databases">
        <title>Mucilaginibacter terrae sp. nov., isolated from manganese diggings.</title>
        <authorList>
            <person name="Huang Y."/>
            <person name="Zhou Z."/>
        </authorList>
    </citation>
    <scope>NUCLEOTIDE SEQUENCE [LARGE SCALE GENOMIC DNA]</scope>
    <source>
        <strain evidence="18 19">ZH6</strain>
    </source>
</reference>
<keyword evidence="9" id="KW-0406">Ion transport</keyword>
<accession>A0A3E2NMJ3</accession>
<name>A0A3E2NMJ3_9SPHI</name>
<keyword evidence="7 15" id="KW-0732">Signal</keyword>
<comment type="caution">
    <text evidence="18">The sequence shown here is derived from an EMBL/GenBank/DDBJ whole genome shotgun (WGS) entry which is preliminary data.</text>
</comment>
<dbReference type="EMBL" id="QWDE01000003">
    <property type="protein sequence ID" value="RFZ82224.1"/>
    <property type="molecule type" value="Genomic_DNA"/>
</dbReference>
<evidence type="ECO:0000256" key="10">
    <source>
        <dbReference type="ARBA" id="ARBA00023114"/>
    </source>
</evidence>
<keyword evidence="10" id="KW-0626">Porin</keyword>
<keyword evidence="19" id="KW-1185">Reference proteome</keyword>
<gene>
    <name evidence="18" type="ORF">DYU05_16535</name>
</gene>
<sequence>MRFRYSFYVLSVLFFCISCSYRQSQALFQNKSATTVLHDTSAASKFPVKSTYRIQPRDILQIRNLQNIKYIVDDVAQSSSGVSGSGTAGQGQTFEVDEDGTVALPAIGHIAVSGLTRVEATRKIEGLYRKELLKDPIIELKITNLKVTILGESVAQGNFPLLKDNTTLVEMIGQAGGLTKSANEKNVKIIRGTGTNKSVTEIDLSDISSISDPRAILQNGDIIYIAQNKRAIRSDKLQNINTYAQPVTLLLSTALIIYSLSRQ</sequence>
<keyword evidence="6" id="KW-0812">Transmembrane</keyword>
<keyword evidence="4" id="KW-1134">Transmembrane beta strand</keyword>
<comment type="subcellular location">
    <subcellularLocation>
        <location evidence="1">Cell outer membrane</location>
        <topology evidence="1">Multi-pass membrane protein</topology>
    </subcellularLocation>
</comment>
<evidence type="ECO:0000256" key="15">
    <source>
        <dbReference type="SAM" id="SignalP"/>
    </source>
</evidence>
<evidence type="ECO:0000256" key="11">
    <source>
        <dbReference type="ARBA" id="ARBA00023136"/>
    </source>
</evidence>
<keyword evidence="3" id="KW-0813">Transport</keyword>
<dbReference type="PANTHER" id="PTHR33619">
    <property type="entry name" value="POLYSACCHARIDE EXPORT PROTEIN GFCE-RELATED"/>
    <property type="match status" value="1"/>
</dbReference>